<dbReference type="PANTHER" id="PTHR31157:SF1">
    <property type="entry name" value="SCP DOMAIN-CONTAINING PROTEIN"/>
    <property type="match status" value="1"/>
</dbReference>
<evidence type="ECO:0000313" key="4">
    <source>
        <dbReference type="EMBL" id="ETM52065.1"/>
    </source>
</evidence>
<dbReference type="InterPro" id="IPR035940">
    <property type="entry name" value="CAP_sf"/>
</dbReference>
<protein>
    <recommendedName>
        <fullName evidence="3">SCP domain-containing protein</fullName>
    </recommendedName>
</protein>
<feature type="compositionally biased region" description="Low complexity" evidence="1">
    <location>
        <begin position="315"/>
        <end position="335"/>
    </location>
</feature>
<dbReference type="PANTHER" id="PTHR31157">
    <property type="entry name" value="SCP DOMAIN-CONTAINING PROTEIN"/>
    <property type="match status" value="1"/>
</dbReference>
<dbReference type="Proteomes" id="UP000054532">
    <property type="component" value="Unassembled WGS sequence"/>
</dbReference>
<organism evidence="4">
    <name type="scientific">Phytophthora nicotianae</name>
    <name type="common">Potato buckeye rot agent</name>
    <name type="synonym">Phytophthora parasitica</name>
    <dbReference type="NCBI Taxonomy" id="4792"/>
    <lineage>
        <taxon>Eukaryota</taxon>
        <taxon>Sar</taxon>
        <taxon>Stramenopiles</taxon>
        <taxon>Oomycota</taxon>
        <taxon>Peronosporomycetes</taxon>
        <taxon>Peronosporales</taxon>
        <taxon>Peronosporaceae</taxon>
        <taxon>Phytophthora</taxon>
    </lineage>
</organism>
<gene>
    <name evidence="4" type="ORF">L914_04219</name>
</gene>
<keyword evidence="2" id="KW-0732">Signal</keyword>
<feature type="region of interest" description="Disordered" evidence="1">
    <location>
        <begin position="315"/>
        <end position="359"/>
    </location>
</feature>
<dbReference type="CDD" id="cd05379">
    <property type="entry name" value="CAP_bacterial"/>
    <property type="match status" value="1"/>
</dbReference>
<dbReference type="InterPro" id="IPR014044">
    <property type="entry name" value="CAP_dom"/>
</dbReference>
<feature type="signal peptide" evidence="2">
    <location>
        <begin position="1"/>
        <end position="20"/>
    </location>
</feature>
<dbReference type="EMBL" id="KI691699">
    <property type="protein sequence ID" value="ETM52065.1"/>
    <property type="molecule type" value="Genomic_DNA"/>
</dbReference>
<dbReference type="SUPFAM" id="SSF55797">
    <property type="entry name" value="PR-1-like"/>
    <property type="match status" value="1"/>
</dbReference>
<dbReference type="VEuPathDB" id="FungiDB:PPTG_08722"/>
<reference evidence="4" key="1">
    <citation type="submission" date="2013-11" db="EMBL/GenBank/DDBJ databases">
        <title>The Genome Sequence of Phytophthora parasitica IAC_01/95.</title>
        <authorList>
            <consortium name="The Broad Institute Genomics Platform"/>
            <person name="Russ C."/>
            <person name="Tyler B."/>
            <person name="Panabieres F."/>
            <person name="Shan W."/>
            <person name="Tripathy S."/>
            <person name="Grunwald N."/>
            <person name="Machado M."/>
            <person name="Johnson C.S."/>
            <person name="Arredondo F."/>
            <person name="Hong C."/>
            <person name="Coffey M."/>
            <person name="Young S.K."/>
            <person name="Zeng Q."/>
            <person name="Gargeya S."/>
            <person name="Fitzgerald M."/>
            <person name="Abouelleil A."/>
            <person name="Alvarado L."/>
            <person name="Chapman S.B."/>
            <person name="Gainer-Dewar J."/>
            <person name="Goldberg J."/>
            <person name="Griggs A."/>
            <person name="Gujja S."/>
            <person name="Hansen M."/>
            <person name="Howarth C."/>
            <person name="Imamovic A."/>
            <person name="Ireland A."/>
            <person name="Larimer J."/>
            <person name="McCowan C."/>
            <person name="Murphy C."/>
            <person name="Pearson M."/>
            <person name="Poon T.W."/>
            <person name="Priest M."/>
            <person name="Roberts A."/>
            <person name="Saif S."/>
            <person name="Shea T."/>
            <person name="Sykes S."/>
            <person name="Wortman J."/>
            <person name="Nusbaum C."/>
            <person name="Birren B."/>
        </authorList>
    </citation>
    <scope>NUCLEOTIDE SEQUENCE [LARGE SCALE GENOMIC DNA]</scope>
    <source>
        <strain evidence="4">IAC_01/95</strain>
    </source>
</reference>
<feature type="region of interest" description="Disordered" evidence="1">
    <location>
        <begin position="255"/>
        <end position="276"/>
    </location>
</feature>
<sequence>MIVLRPLFSYLLVLAAVAEAANLRQAQRNLQTYTSSDEYLSAMLARVNQERAAYGLPVLCTNKKLQAAAQGHSDDQAANDYMDHTGTDGTSVSERITRSGYDWSAVAENVAAGQPDVDSVMENWMNSPGHRENILGDYTMFGCAYAHNAGTTYQHYWTQDFGTGDAEECDGGNAAVEVQNTVPEEAPVEVQTTVAEEAPVETVVDEPVTTTDDSNAHVQETDAPCTDAPVVDEHETYAPHTDPPVVVYESHETEAPVEETEAPCTTEPPIVVDPMPCTTEPPVVVVDPRPYDHEEETPIVIVDPPEAFTDPVAEQPEETPVVVVDPPEVTPAPEVYKNYATPTTQSPATDHVEDCDPAF</sequence>
<dbReference type="Pfam" id="PF00188">
    <property type="entry name" value="CAP"/>
    <property type="match status" value="1"/>
</dbReference>
<dbReference type="AlphaFoldDB" id="W2NU89"/>
<feature type="chain" id="PRO_5004821592" description="SCP domain-containing protein" evidence="2">
    <location>
        <begin position="21"/>
        <end position="359"/>
    </location>
</feature>
<evidence type="ECO:0000259" key="3">
    <source>
        <dbReference type="Pfam" id="PF00188"/>
    </source>
</evidence>
<evidence type="ECO:0000256" key="1">
    <source>
        <dbReference type="SAM" id="MobiDB-lite"/>
    </source>
</evidence>
<accession>W2NU89</accession>
<evidence type="ECO:0000256" key="2">
    <source>
        <dbReference type="SAM" id="SignalP"/>
    </source>
</evidence>
<dbReference type="Gene3D" id="3.40.33.10">
    <property type="entry name" value="CAP"/>
    <property type="match status" value="1"/>
</dbReference>
<feature type="compositionally biased region" description="Basic and acidic residues" evidence="1">
    <location>
        <begin position="350"/>
        <end position="359"/>
    </location>
</feature>
<proteinExistence type="predicted"/>
<feature type="domain" description="SCP" evidence="3">
    <location>
        <begin position="44"/>
        <end position="161"/>
    </location>
</feature>
<name>W2NU89_PHYNI</name>